<evidence type="ECO:0000259" key="9">
    <source>
        <dbReference type="Pfam" id="PF25316"/>
    </source>
</evidence>
<dbReference type="GO" id="GO:0000976">
    <property type="term" value="F:transcription cis-regulatory region binding"/>
    <property type="evidence" value="ECO:0007669"/>
    <property type="project" value="TreeGrafter"/>
</dbReference>
<evidence type="ECO:0000256" key="7">
    <source>
        <dbReference type="ARBA" id="ARBA00033345"/>
    </source>
</evidence>
<dbReference type="InterPro" id="IPR057345">
    <property type="entry name" value="Ig-like_TAF2"/>
</dbReference>
<evidence type="ECO:0000256" key="4">
    <source>
        <dbReference type="ARBA" id="ARBA00023015"/>
    </source>
</evidence>
<dbReference type="GO" id="GO:0008237">
    <property type="term" value="F:metallopeptidase activity"/>
    <property type="evidence" value="ECO:0007669"/>
    <property type="project" value="InterPro"/>
</dbReference>
<evidence type="ECO:0000259" key="10">
    <source>
        <dbReference type="Pfam" id="PF25577"/>
    </source>
</evidence>
<dbReference type="AlphaFoldDB" id="A0A914DZ91"/>
<dbReference type="InterPro" id="IPR042097">
    <property type="entry name" value="Aminopeptidase_N-like_N_sf"/>
</dbReference>
<dbReference type="GO" id="GO:0016251">
    <property type="term" value="F:RNA polymerase II general transcription initiation factor activity"/>
    <property type="evidence" value="ECO:0007669"/>
    <property type="project" value="TreeGrafter"/>
</dbReference>
<name>A0A914DZ91_9BILA</name>
<dbReference type="SUPFAM" id="SSF48371">
    <property type="entry name" value="ARM repeat"/>
    <property type="match status" value="1"/>
</dbReference>
<dbReference type="WBParaSite" id="ACRNAN_scaffold4928.g17715.t1">
    <property type="protein sequence ID" value="ACRNAN_scaffold4928.g17715.t1"/>
    <property type="gene ID" value="ACRNAN_scaffold4928.g17715"/>
</dbReference>
<dbReference type="InterPro" id="IPR014782">
    <property type="entry name" value="Peptidase_M1_dom"/>
</dbReference>
<evidence type="ECO:0000256" key="6">
    <source>
        <dbReference type="ARBA" id="ARBA00023242"/>
    </source>
</evidence>
<dbReference type="InterPro" id="IPR027268">
    <property type="entry name" value="Peptidase_M4/M1_CTD_sf"/>
</dbReference>
<evidence type="ECO:0000259" key="8">
    <source>
        <dbReference type="Pfam" id="PF01433"/>
    </source>
</evidence>
<dbReference type="Pfam" id="PF25577">
    <property type="entry name" value="TPR_TAF2_C"/>
    <property type="match status" value="1"/>
</dbReference>
<evidence type="ECO:0000313" key="12">
    <source>
        <dbReference type="WBParaSite" id="ACRNAN_scaffold4928.g17715.t1"/>
    </source>
</evidence>
<evidence type="ECO:0000313" key="11">
    <source>
        <dbReference type="Proteomes" id="UP000887540"/>
    </source>
</evidence>
<dbReference type="Proteomes" id="UP000887540">
    <property type="component" value="Unplaced"/>
</dbReference>
<evidence type="ECO:0000256" key="3">
    <source>
        <dbReference type="ARBA" id="ARBA00017363"/>
    </source>
</evidence>
<feature type="domain" description="Transcription initiation factor TFIID subunit 2 Ig-like" evidence="9">
    <location>
        <begin position="511"/>
        <end position="629"/>
    </location>
</feature>
<dbReference type="SUPFAM" id="SSF55486">
    <property type="entry name" value="Metalloproteases ('zincins'), catalytic domain"/>
    <property type="match status" value="1"/>
</dbReference>
<dbReference type="Gene3D" id="2.60.40.1730">
    <property type="entry name" value="tricorn interacting facor f3 domain"/>
    <property type="match status" value="1"/>
</dbReference>
<evidence type="ECO:0000256" key="2">
    <source>
        <dbReference type="ARBA" id="ARBA00010937"/>
    </source>
</evidence>
<keyword evidence="5" id="KW-0804">Transcription</keyword>
<dbReference type="InterPro" id="IPR057991">
    <property type="entry name" value="TPR_TAF2_C"/>
</dbReference>
<dbReference type="Gene3D" id="1.10.390.10">
    <property type="entry name" value="Neutral Protease Domain 2"/>
    <property type="match status" value="1"/>
</dbReference>
<dbReference type="GO" id="GO:0005669">
    <property type="term" value="C:transcription factor TFIID complex"/>
    <property type="evidence" value="ECO:0007669"/>
    <property type="project" value="InterPro"/>
</dbReference>
<dbReference type="CDD" id="cd09839">
    <property type="entry name" value="M1_like_TAF2"/>
    <property type="match status" value="1"/>
</dbReference>
<dbReference type="Pfam" id="PF25316">
    <property type="entry name" value="TAF2_3rd"/>
    <property type="match status" value="1"/>
</dbReference>
<protein>
    <recommendedName>
        <fullName evidence="3">Transcription initiation factor TFIID subunit 2</fullName>
    </recommendedName>
    <alternativeName>
        <fullName evidence="7">Transcription initiation factor TFIID 150 kDa subunit</fullName>
    </alternativeName>
</protein>
<comment type="similarity">
    <text evidence="2">Belongs to the TAF2 family.</text>
</comment>
<feature type="domain" description="Peptidase M1 membrane alanine aminopeptidase" evidence="8">
    <location>
        <begin position="275"/>
        <end position="463"/>
    </location>
</feature>
<sequence>MTTQYNEKLMKNPFRVLSQSVSISSVSFKEKSFIVFTEISLIPLLPGLTKVALNVGRNCLLPNEENSLGRITVNDIESNYYRKELQPSTTLLSSKTLSNLKVAHDEALNELEGDLIIEIPDECLPSMEDLIVLRIGIDCKVVKPKAGLHFVTHFLEDEVDSGSHLFTYRSQVLSSTHEWLPCIDLPDQLALWNFDITVEKAFTVICSGDLIDTEMLPDMLEKTYHYQLLIPTSAMNIGMAIGHFQPFVLPEMSEITCFALPGLMPLLKHTVPIIGKIFEVFEELLSCRFPYNSYKQVFVDQIPEEVNSFASLSIMSINMLYHKKIIDVVPTTRQKLAFAIAQQFFSCFISPFEWKDAWLVRSLAGFLTGLYTEKHFGASEYLYLINQLCKDVCNYEEIWGKLVMYPKKLDSYSHLHFNPNNAFTCSPLYAETMYKKGNFLIRVLLKRLGKEPFFKVLHRILNVAMQFSQDHEQPSEWSHMILSVEGFFNTITNVTGRELPSFIEQWIHTGGHADFELNYSFNRKRNIIEMEIFQNHVNLPGKQSYVGPLTIVVQELDGSFPHTVQIDGNLSKHDLPCHSKGRRQKRKRVPLSTGEEVEIDLTNMDPDSPIMWIRVDPEMMLIRKVTIGQMTQQLEYMLMYERDVVSQIEAMETLQGFPNTQTLNLLQEVIENDKFYFRVRCQASDSIVEVQNKMVVQQPLVASQNILMRLFQGYYGCRSAPYIPSSNNFVVTSSNLQSYMLIKKIPQSMGKLRSSTRQCPTDVIQFLLGLLKYNDNSINRYSDDFYRAALIEALSNTITTAELLGNEPLPDTLTPEALNILTEFTHALNMDILKPSYTRVVAAQCIEAIAVLQHYNHIPLDFEFFWRFISNDNVYTPLRLKCSSSLIKLLFETKKTQSIGVIHLIELVLEDSNPHVRYGIVRNLCDQLVQFVYNSDTLKLLNVPTILSKIWNAIIDYSLEPNIRNYLVDFYHLLSFVNNPPLRRPSQLTQSATSTLSNFQHQDWNPLNNPTLVPSTSFNPPGMTMPFSNIPPQMLISAPNGGLSNIVPSTLANDGYNLPILGGWRNSNVSQNSGQDSIMADDTLD</sequence>
<organism evidence="11 12">
    <name type="scientific">Acrobeloides nanus</name>
    <dbReference type="NCBI Taxonomy" id="290746"/>
    <lineage>
        <taxon>Eukaryota</taxon>
        <taxon>Metazoa</taxon>
        <taxon>Ecdysozoa</taxon>
        <taxon>Nematoda</taxon>
        <taxon>Chromadorea</taxon>
        <taxon>Rhabditida</taxon>
        <taxon>Tylenchina</taxon>
        <taxon>Cephalobomorpha</taxon>
        <taxon>Cephaloboidea</taxon>
        <taxon>Cephalobidae</taxon>
        <taxon>Acrobeloides</taxon>
    </lineage>
</organism>
<dbReference type="InterPro" id="IPR037813">
    <property type="entry name" value="TAF2"/>
</dbReference>
<accession>A0A914DZ91</accession>
<evidence type="ECO:0000256" key="5">
    <source>
        <dbReference type="ARBA" id="ARBA00023163"/>
    </source>
</evidence>
<dbReference type="GO" id="GO:0003682">
    <property type="term" value="F:chromatin binding"/>
    <property type="evidence" value="ECO:0007669"/>
    <property type="project" value="TreeGrafter"/>
</dbReference>
<feature type="domain" description="Transcription initiation factor TFIID subunit 2 TPR repeats" evidence="10">
    <location>
        <begin position="633"/>
        <end position="1001"/>
    </location>
</feature>
<keyword evidence="11" id="KW-1185">Reference proteome</keyword>
<dbReference type="PANTHER" id="PTHR15137:SF9">
    <property type="entry name" value="TRANSCRIPTION INITIATION FACTOR TFIID SUBUNIT 2"/>
    <property type="match status" value="1"/>
</dbReference>
<comment type="subcellular location">
    <subcellularLocation>
        <location evidence="1">Nucleus</location>
    </subcellularLocation>
</comment>
<proteinExistence type="inferred from homology"/>
<reference evidence="12" key="1">
    <citation type="submission" date="2022-11" db="UniProtKB">
        <authorList>
            <consortium name="WormBaseParasite"/>
        </authorList>
    </citation>
    <scope>IDENTIFICATION</scope>
</reference>
<evidence type="ECO:0000256" key="1">
    <source>
        <dbReference type="ARBA" id="ARBA00004123"/>
    </source>
</evidence>
<dbReference type="PANTHER" id="PTHR15137">
    <property type="entry name" value="TRANSCRIPTION INITIATION FACTOR TFIID"/>
    <property type="match status" value="1"/>
</dbReference>
<dbReference type="InterPro" id="IPR016024">
    <property type="entry name" value="ARM-type_fold"/>
</dbReference>
<dbReference type="Pfam" id="PF01433">
    <property type="entry name" value="Peptidase_M1"/>
    <property type="match status" value="1"/>
</dbReference>
<keyword evidence="6" id="KW-0539">Nucleus</keyword>
<dbReference type="GO" id="GO:0006367">
    <property type="term" value="P:transcription initiation at RNA polymerase II promoter"/>
    <property type="evidence" value="ECO:0007669"/>
    <property type="project" value="TreeGrafter"/>
</dbReference>
<keyword evidence="4" id="KW-0805">Transcription regulation</keyword>
<dbReference type="GO" id="GO:0008270">
    <property type="term" value="F:zinc ion binding"/>
    <property type="evidence" value="ECO:0007669"/>
    <property type="project" value="InterPro"/>
</dbReference>
<dbReference type="SUPFAM" id="SSF63737">
    <property type="entry name" value="Leukotriene A4 hydrolase N-terminal domain"/>
    <property type="match status" value="1"/>
</dbReference>